<evidence type="ECO:0000313" key="2">
    <source>
        <dbReference type="EMBL" id="CAL4119881.1"/>
    </source>
</evidence>
<dbReference type="SUPFAM" id="SSF52540">
    <property type="entry name" value="P-loop containing nucleoside triphosphate hydrolases"/>
    <property type="match status" value="1"/>
</dbReference>
<gene>
    <name evidence="2" type="ORF">MNOR_LOCUS21848</name>
</gene>
<dbReference type="InterPro" id="IPR027417">
    <property type="entry name" value="P-loop_NTPase"/>
</dbReference>
<dbReference type="AlphaFoldDB" id="A0AAV2R9W9"/>
<reference evidence="2 3" key="1">
    <citation type="submission" date="2024-05" db="EMBL/GenBank/DDBJ databases">
        <authorList>
            <person name="Wallberg A."/>
        </authorList>
    </citation>
    <scope>NUCLEOTIDE SEQUENCE [LARGE SCALE GENOMIC DNA]</scope>
</reference>
<dbReference type="Gene3D" id="3.40.50.300">
    <property type="entry name" value="P-loop containing nucleotide triphosphate hydrolases"/>
    <property type="match status" value="1"/>
</dbReference>
<organism evidence="2 3">
    <name type="scientific">Meganyctiphanes norvegica</name>
    <name type="common">Northern krill</name>
    <name type="synonym">Thysanopoda norvegica</name>
    <dbReference type="NCBI Taxonomy" id="48144"/>
    <lineage>
        <taxon>Eukaryota</taxon>
        <taxon>Metazoa</taxon>
        <taxon>Ecdysozoa</taxon>
        <taxon>Arthropoda</taxon>
        <taxon>Crustacea</taxon>
        <taxon>Multicrustacea</taxon>
        <taxon>Malacostraca</taxon>
        <taxon>Eumalacostraca</taxon>
        <taxon>Eucarida</taxon>
        <taxon>Euphausiacea</taxon>
        <taxon>Euphausiidae</taxon>
        <taxon>Meganyctiphanes</taxon>
    </lineage>
</organism>
<feature type="non-terminal residue" evidence="2">
    <location>
        <position position="1"/>
    </location>
</feature>
<dbReference type="PANTHER" id="PTHR10704">
    <property type="entry name" value="CARBOHYDRATE SULFOTRANSFERASE"/>
    <property type="match status" value="1"/>
</dbReference>
<evidence type="ECO:0000259" key="1">
    <source>
        <dbReference type="Pfam" id="PF00685"/>
    </source>
</evidence>
<keyword evidence="3" id="KW-1185">Reference proteome</keyword>
<name>A0AAV2R9W9_MEGNR</name>
<dbReference type="EMBL" id="CAXKWB010017870">
    <property type="protein sequence ID" value="CAL4119881.1"/>
    <property type="molecule type" value="Genomic_DNA"/>
</dbReference>
<dbReference type="GO" id="GO:0001517">
    <property type="term" value="F:N-acetylglucosamine 6-O-sulfotransferase activity"/>
    <property type="evidence" value="ECO:0007669"/>
    <property type="project" value="TreeGrafter"/>
</dbReference>
<dbReference type="Proteomes" id="UP001497623">
    <property type="component" value="Unassembled WGS sequence"/>
</dbReference>
<dbReference type="Pfam" id="PF00685">
    <property type="entry name" value="Sulfotransfer_1"/>
    <property type="match status" value="1"/>
</dbReference>
<proteinExistence type="predicted"/>
<dbReference type="GO" id="GO:0006044">
    <property type="term" value="P:N-acetylglucosamine metabolic process"/>
    <property type="evidence" value="ECO:0007669"/>
    <property type="project" value="TreeGrafter"/>
</dbReference>
<evidence type="ECO:0000313" key="3">
    <source>
        <dbReference type="Proteomes" id="UP001497623"/>
    </source>
</evidence>
<sequence>DIRQDPPSSLEVEFKDITTETKNDLDEEEFISTQPEEYANKPLVVVLQSSLPRSGSTVFGQLLQTMDNNSVYFFEPLWVLRNTKCLNDESCTKNFIESIFTCSFSYSFEYLIKHNDFLKKPYSPFLRELNKTAQNEVDVRELCNSAPTRIIKLIRARLASMEDYFNLPDYNVKIVYLTRDPRGSLKSVENFGWNYDPQVRCGEVKSDIEAFKKLIVQYPSNILYVKYEDFCLDPEEIVKNIYKFLYGGENLPAQTMDYLKTHMTTETAGAMSTQKNSTAHFQLWRQSIKNSLLQNIEGQPECRYLIDWMGHNLFGNDVNATNYNITLFKDI</sequence>
<comment type="caution">
    <text evidence="2">The sequence shown here is derived from an EMBL/GenBank/DDBJ whole genome shotgun (WGS) entry which is preliminary data.</text>
</comment>
<protein>
    <recommendedName>
        <fullName evidence="1">Sulfotransferase domain-containing protein</fullName>
    </recommendedName>
</protein>
<feature type="domain" description="Sulfotransferase" evidence="1">
    <location>
        <begin position="49"/>
        <end position="276"/>
    </location>
</feature>
<dbReference type="InterPro" id="IPR000863">
    <property type="entry name" value="Sulfotransferase_dom"/>
</dbReference>
<dbReference type="GO" id="GO:0006790">
    <property type="term" value="P:sulfur compound metabolic process"/>
    <property type="evidence" value="ECO:0007669"/>
    <property type="project" value="TreeGrafter"/>
</dbReference>
<dbReference type="PANTHER" id="PTHR10704:SF44">
    <property type="entry name" value="LD35051P-RELATED"/>
    <property type="match status" value="1"/>
</dbReference>
<accession>A0AAV2R9W9</accession>
<dbReference type="InterPro" id="IPR051135">
    <property type="entry name" value="Gal/GlcNAc/GalNAc_ST"/>
</dbReference>